<accession>A0ABR0N2U9</accession>
<name>A0ABR0N2U9_GOSAR</name>
<evidence type="ECO:0000313" key="1">
    <source>
        <dbReference type="EMBL" id="KAK5784897.1"/>
    </source>
</evidence>
<proteinExistence type="predicted"/>
<organism evidence="1 2">
    <name type="scientific">Gossypium arboreum</name>
    <name type="common">Tree cotton</name>
    <name type="synonym">Gossypium nanking</name>
    <dbReference type="NCBI Taxonomy" id="29729"/>
    <lineage>
        <taxon>Eukaryota</taxon>
        <taxon>Viridiplantae</taxon>
        <taxon>Streptophyta</taxon>
        <taxon>Embryophyta</taxon>
        <taxon>Tracheophyta</taxon>
        <taxon>Spermatophyta</taxon>
        <taxon>Magnoliopsida</taxon>
        <taxon>eudicotyledons</taxon>
        <taxon>Gunneridae</taxon>
        <taxon>Pentapetalae</taxon>
        <taxon>rosids</taxon>
        <taxon>malvids</taxon>
        <taxon>Malvales</taxon>
        <taxon>Malvaceae</taxon>
        <taxon>Malvoideae</taxon>
        <taxon>Gossypium</taxon>
    </lineage>
</organism>
<protein>
    <submittedName>
        <fullName evidence="1">Uncharacterized protein</fullName>
    </submittedName>
</protein>
<reference evidence="1 2" key="1">
    <citation type="submission" date="2023-03" db="EMBL/GenBank/DDBJ databases">
        <title>WGS of Gossypium arboreum.</title>
        <authorList>
            <person name="Yu D."/>
        </authorList>
    </citation>
    <scope>NUCLEOTIDE SEQUENCE [LARGE SCALE GENOMIC DNA]</scope>
    <source>
        <tissue evidence="1">Leaf</tissue>
    </source>
</reference>
<dbReference type="EMBL" id="JARKNE010000011">
    <property type="protein sequence ID" value="KAK5784897.1"/>
    <property type="molecule type" value="Genomic_DNA"/>
</dbReference>
<sequence>MMYSLRCPRQGDSYIVDNGGSDDESGVDPPRDLDPDGARATLFFEPELVPTKPVDGVLQDHPKMDLDMITGLILLMVKVDPKTTVSVLIAMICSQFKYTPSYCKTWIAMQNALDKMHTVAQDGDGRILLIAFALTPRESCDNCDFFLSSLRRHVYPQPDICFISNRGARILAAIKRQRSIWDCTHVN</sequence>
<comment type="caution">
    <text evidence="1">The sequence shown here is derived from an EMBL/GenBank/DDBJ whole genome shotgun (WGS) entry which is preliminary data.</text>
</comment>
<evidence type="ECO:0000313" key="2">
    <source>
        <dbReference type="Proteomes" id="UP001358586"/>
    </source>
</evidence>
<dbReference type="Proteomes" id="UP001358586">
    <property type="component" value="Chromosome 11"/>
</dbReference>
<keyword evidence="2" id="KW-1185">Reference proteome</keyword>
<gene>
    <name evidence="1" type="ORF">PVK06_039438</name>
</gene>